<name>X1HNE8_9ZZZZ</name>
<accession>X1HNE8</accession>
<dbReference type="EMBL" id="BARU01025823">
    <property type="protein sequence ID" value="GAH70982.1"/>
    <property type="molecule type" value="Genomic_DNA"/>
</dbReference>
<sequence length="67" mass="7659">MLVPPDDDEHDCGWKAYAKAQESKLHEQNAKLAQLTEQMAEMQRRLFGKKSERQKASKLPPPLPNAK</sequence>
<dbReference type="InterPro" id="IPR024463">
    <property type="entry name" value="Transposase_TnpC_homeodom"/>
</dbReference>
<feature type="domain" description="Transposase TnpC homeodomain" evidence="2">
    <location>
        <begin position="34"/>
        <end position="55"/>
    </location>
</feature>
<comment type="caution">
    <text evidence="3">The sequence shown here is derived from an EMBL/GenBank/DDBJ whole genome shotgun (WGS) entry which is preliminary data.</text>
</comment>
<evidence type="ECO:0000256" key="1">
    <source>
        <dbReference type="SAM" id="MobiDB-lite"/>
    </source>
</evidence>
<evidence type="ECO:0000313" key="3">
    <source>
        <dbReference type="EMBL" id="GAH70982.1"/>
    </source>
</evidence>
<feature type="region of interest" description="Disordered" evidence="1">
    <location>
        <begin position="46"/>
        <end position="67"/>
    </location>
</feature>
<organism evidence="3">
    <name type="scientific">marine sediment metagenome</name>
    <dbReference type="NCBI Taxonomy" id="412755"/>
    <lineage>
        <taxon>unclassified sequences</taxon>
        <taxon>metagenomes</taxon>
        <taxon>ecological metagenomes</taxon>
    </lineage>
</organism>
<dbReference type="Pfam" id="PF13007">
    <property type="entry name" value="LZ_Tnp_IS66"/>
    <property type="match status" value="1"/>
</dbReference>
<evidence type="ECO:0000259" key="2">
    <source>
        <dbReference type="Pfam" id="PF13007"/>
    </source>
</evidence>
<feature type="non-terminal residue" evidence="3">
    <location>
        <position position="67"/>
    </location>
</feature>
<gene>
    <name evidence="3" type="ORF">S03H2_41565</name>
</gene>
<dbReference type="AlphaFoldDB" id="X1HNE8"/>
<proteinExistence type="predicted"/>
<protein>
    <recommendedName>
        <fullName evidence="2">Transposase TnpC homeodomain domain-containing protein</fullName>
    </recommendedName>
</protein>
<reference evidence="3" key="1">
    <citation type="journal article" date="2014" name="Front. Microbiol.">
        <title>High frequency of phylogenetically diverse reductive dehalogenase-homologous genes in deep subseafloor sedimentary metagenomes.</title>
        <authorList>
            <person name="Kawai M."/>
            <person name="Futagami T."/>
            <person name="Toyoda A."/>
            <person name="Takaki Y."/>
            <person name="Nishi S."/>
            <person name="Hori S."/>
            <person name="Arai W."/>
            <person name="Tsubouchi T."/>
            <person name="Morono Y."/>
            <person name="Uchiyama I."/>
            <person name="Ito T."/>
            <person name="Fujiyama A."/>
            <person name="Inagaki F."/>
            <person name="Takami H."/>
        </authorList>
    </citation>
    <scope>NUCLEOTIDE SEQUENCE</scope>
    <source>
        <strain evidence="3">Expedition CK06-06</strain>
    </source>
</reference>